<reference evidence="2" key="1">
    <citation type="submission" date="2021-02" db="EMBL/GenBank/DDBJ databases">
        <title>Genome sequence Cadophora malorum strain M34.</title>
        <authorList>
            <person name="Stefanovic E."/>
            <person name="Vu D."/>
            <person name="Scully C."/>
            <person name="Dijksterhuis J."/>
            <person name="Roader J."/>
            <person name="Houbraken J."/>
        </authorList>
    </citation>
    <scope>NUCLEOTIDE SEQUENCE</scope>
    <source>
        <strain evidence="2">M34</strain>
    </source>
</reference>
<dbReference type="EMBL" id="JAFJYH010000431">
    <property type="protein sequence ID" value="KAG4411872.1"/>
    <property type="molecule type" value="Genomic_DNA"/>
</dbReference>
<proteinExistence type="predicted"/>
<dbReference type="OrthoDB" id="2548233at2759"/>
<gene>
    <name evidence="2" type="ORF">IFR04_014989</name>
</gene>
<organism evidence="2 3">
    <name type="scientific">Cadophora malorum</name>
    <dbReference type="NCBI Taxonomy" id="108018"/>
    <lineage>
        <taxon>Eukaryota</taxon>
        <taxon>Fungi</taxon>
        <taxon>Dikarya</taxon>
        <taxon>Ascomycota</taxon>
        <taxon>Pezizomycotina</taxon>
        <taxon>Leotiomycetes</taxon>
        <taxon>Helotiales</taxon>
        <taxon>Ploettnerulaceae</taxon>
        <taxon>Cadophora</taxon>
    </lineage>
</organism>
<dbReference type="PANTHER" id="PTHR42034">
    <property type="entry name" value="CHROMOSOME 7, WHOLE GENOME SHOTGUN SEQUENCE-RELATED"/>
    <property type="match status" value="1"/>
</dbReference>
<name>A0A8H7T3W9_9HELO</name>
<evidence type="ECO:0000256" key="1">
    <source>
        <dbReference type="SAM" id="MobiDB-lite"/>
    </source>
</evidence>
<evidence type="ECO:0000313" key="3">
    <source>
        <dbReference type="Proteomes" id="UP000664132"/>
    </source>
</evidence>
<sequence>MTDPSRTKWCEVSPDIYSRPLGEPDLYYTTNAKVWERTGQTASSIKVHVGISLHLPLVDDRSEVQLRIEDSLRYAWKQIRFHCPILASSVVLDPETKIWNRVYQVANEMEVIDMSMEQTFTTNCGSRTPEEFLELDPPVPFPALFVFPVAVPESSKLDTVKYNIIFQSGHDVIDGMAAYAFMDNLLSYTSEAFMFEENIPDVTFGSEHKTYLHRFALFLESQRQKSLQILSFRLFGTRETEIARTFCQFMPSKERRYPESLVSQRSHFRQTSPKRSSEFEI</sequence>
<dbReference type="Proteomes" id="UP000664132">
    <property type="component" value="Unassembled WGS sequence"/>
</dbReference>
<evidence type="ECO:0000313" key="2">
    <source>
        <dbReference type="EMBL" id="KAG4411872.1"/>
    </source>
</evidence>
<keyword evidence="3" id="KW-1185">Reference proteome</keyword>
<accession>A0A8H7T3W9</accession>
<feature type="compositionally biased region" description="Polar residues" evidence="1">
    <location>
        <begin position="261"/>
        <end position="274"/>
    </location>
</feature>
<protein>
    <submittedName>
        <fullName evidence="2">Uncharacterized protein</fullName>
    </submittedName>
</protein>
<dbReference type="AlphaFoldDB" id="A0A8H7T3W9"/>
<feature type="region of interest" description="Disordered" evidence="1">
    <location>
        <begin position="260"/>
        <end position="281"/>
    </location>
</feature>
<dbReference type="PANTHER" id="PTHR42034:SF1">
    <property type="entry name" value="CONDENSATION DOMAIN-CONTAINING PROTEIN"/>
    <property type="match status" value="1"/>
</dbReference>
<comment type="caution">
    <text evidence="2">The sequence shown here is derived from an EMBL/GenBank/DDBJ whole genome shotgun (WGS) entry which is preliminary data.</text>
</comment>
<dbReference type="Gene3D" id="3.30.559.10">
    <property type="entry name" value="Chloramphenicol acetyltransferase-like domain"/>
    <property type="match status" value="1"/>
</dbReference>
<dbReference type="InterPro" id="IPR023213">
    <property type="entry name" value="CAT-like_dom_sf"/>
</dbReference>